<reference evidence="7" key="1">
    <citation type="thesis" date="2020" institute="ProQuest LLC" country="789 East Eisenhower Parkway, Ann Arbor, MI, USA">
        <title>Comparative Genomics and Chromosome Evolution.</title>
        <authorList>
            <person name="Mudd A.B."/>
        </authorList>
    </citation>
    <scope>NUCLEOTIDE SEQUENCE</scope>
    <source>
        <strain evidence="7">237g6f4</strain>
        <tissue evidence="7">Blood</tissue>
    </source>
</reference>
<evidence type="ECO:0000256" key="3">
    <source>
        <dbReference type="ARBA" id="ARBA00023159"/>
    </source>
</evidence>
<comment type="subcellular location">
    <subcellularLocation>
        <location evidence="1">Nucleus</location>
    </subcellularLocation>
</comment>
<dbReference type="GO" id="GO:0016071">
    <property type="term" value="P:mRNA metabolic process"/>
    <property type="evidence" value="ECO:0007669"/>
    <property type="project" value="UniProtKB-ARBA"/>
</dbReference>
<proteinExistence type="predicted"/>
<feature type="region of interest" description="Disordered" evidence="6">
    <location>
        <begin position="1"/>
        <end position="135"/>
    </location>
</feature>
<comment type="caution">
    <text evidence="7">The sequence shown here is derived from an EMBL/GenBank/DDBJ whole genome shotgun (WGS) entry which is preliminary data.</text>
</comment>
<dbReference type="PANTHER" id="PTHR15405">
    <property type="entry name" value="PROLINE-RICH NUCLEAR RECEPTOR COACTIVATOR"/>
    <property type="match status" value="1"/>
</dbReference>
<dbReference type="AlphaFoldDB" id="A0AAV7CC73"/>
<evidence type="ECO:0000256" key="4">
    <source>
        <dbReference type="ARBA" id="ARBA00023163"/>
    </source>
</evidence>
<keyword evidence="3" id="KW-0010">Activator</keyword>
<dbReference type="Pfam" id="PF15365">
    <property type="entry name" value="PNRC"/>
    <property type="match status" value="1"/>
</dbReference>
<feature type="compositionally biased region" description="Basic residues" evidence="6">
    <location>
        <begin position="21"/>
        <end position="32"/>
    </location>
</feature>
<keyword evidence="4" id="KW-0804">Transcription</keyword>
<evidence type="ECO:0000313" key="7">
    <source>
        <dbReference type="EMBL" id="KAG8582196.1"/>
    </source>
</evidence>
<evidence type="ECO:0000256" key="6">
    <source>
        <dbReference type="SAM" id="MobiDB-lite"/>
    </source>
</evidence>
<feature type="compositionally biased region" description="Basic and acidic residues" evidence="6">
    <location>
        <begin position="76"/>
        <end position="98"/>
    </location>
</feature>
<dbReference type="GO" id="GO:0005634">
    <property type="term" value="C:nucleus"/>
    <property type="evidence" value="ECO:0007669"/>
    <property type="project" value="UniProtKB-SubCell"/>
</dbReference>
<protein>
    <recommendedName>
        <fullName evidence="9">Proline-rich nuclear receptor coactivator 1</fullName>
    </recommendedName>
</protein>
<name>A0AAV7CC73_ENGPU</name>
<evidence type="ECO:0000256" key="5">
    <source>
        <dbReference type="ARBA" id="ARBA00023242"/>
    </source>
</evidence>
<keyword evidence="8" id="KW-1185">Reference proteome</keyword>
<evidence type="ECO:0000256" key="2">
    <source>
        <dbReference type="ARBA" id="ARBA00023015"/>
    </source>
</evidence>
<accession>A0AAV7CC73</accession>
<gene>
    <name evidence="7" type="ORF">GDO81_007953</name>
</gene>
<keyword evidence="5" id="KW-0539">Nucleus</keyword>
<organism evidence="7 8">
    <name type="scientific">Engystomops pustulosus</name>
    <name type="common">Tungara frog</name>
    <name type="synonym">Physalaemus pustulosus</name>
    <dbReference type="NCBI Taxonomy" id="76066"/>
    <lineage>
        <taxon>Eukaryota</taxon>
        <taxon>Metazoa</taxon>
        <taxon>Chordata</taxon>
        <taxon>Craniata</taxon>
        <taxon>Vertebrata</taxon>
        <taxon>Euteleostomi</taxon>
        <taxon>Amphibia</taxon>
        <taxon>Batrachia</taxon>
        <taxon>Anura</taxon>
        <taxon>Neobatrachia</taxon>
        <taxon>Hyloidea</taxon>
        <taxon>Leptodactylidae</taxon>
        <taxon>Leiuperinae</taxon>
        <taxon>Engystomops</taxon>
    </lineage>
</organism>
<evidence type="ECO:0000256" key="1">
    <source>
        <dbReference type="ARBA" id="ARBA00004123"/>
    </source>
</evidence>
<keyword evidence="2" id="KW-0805">Transcription regulation</keyword>
<dbReference type="EMBL" id="WNYA01000003">
    <property type="protein sequence ID" value="KAG8582196.1"/>
    <property type="molecule type" value="Genomic_DNA"/>
</dbReference>
<evidence type="ECO:0008006" key="9">
    <source>
        <dbReference type="Google" id="ProtNLM"/>
    </source>
</evidence>
<dbReference type="InterPro" id="IPR026780">
    <property type="entry name" value="PNRC1/2"/>
</dbReference>
<dbReference type="InterPro" id="IPR028322">
    <property type="entry name" value="PNRC-like_rgn"/>
</dbReference>
<sequence length="230" mass="25948">MAEPEGGGGRRRGSSVSRARSCGRRKRRKNKVRSTPFPTRLHHHNPLQSRGENGARSPSPGPREPQPARAAQYRQLRREVFKTRAKTDKKIVKPEKNSTSHSPAALRYEQRGLHKPQNKCKVQSIKNSSPQKTDRLHTDLDLTNRSVQKAQKKPLASAENIQNLTVKKEGYIRDAIEKEINYAGAKFSDPPSPSVLPKPPSHWMGINGQHSDHCKELMAYHLKALLKVQL</sequence>
<dbReference type="Proteomes" id="UP000824782">
    <property type="component" value="Unassembled WGS sequence"/>
</dbReference>
<feature type="compositionally biased region" description="Polar residues" evidence="6">
    <location>
        <begin position="120"/>
        <end position="131"/>
    </location>
</feature>
<evidence type="ECO:0000313" key="8">
    <source>
        <dbReference type="Proteomes" id="UP000824782"/>
    </source>
</evidence>